<dbReference type="EMBL" id="AAOW01000037">
    <property type="protein sequence ID" value="EAR59687.1"/>
    <property type="molecule type" value="Genomic_DNA"/>
</dbReference>
<evidence type="ECO:0000313" key="2">
    <source>
        <dbReference type="Proteomes" id="UP000002171"/>
    </source>
</evidence>
<evidence type="ECO:0008006" key="3">
    <source>
        <dbReference type="Google" id="ProtNLM"/>
    </source>
</evidence>
<keyword evidence="2" id="KW-1185">Reference proteome</keyword>
<dbReference type="Proteomes" id="UP000002171">
    <property type="component" value="Unassembled WGS sequence"/>
</dbReference>
<dbReference type="InterPro" id="IPR015003">
    <property type="entry name" value="DUF1853"/>
</dbReference>
<dbReference type="AlphaFoldDB" id="A0A7U8C1B1"/>
<gene>
    <name evidence="1" type="ORF">MED92_09823</name>
</gene>
<protein>
    <recommendedName>
        <fullName evidence="3">DUF1853 family protein</fullName>
    </recommendedName>
</protein>
<accession>A0A7U8C1B1</accession>
<evidence type="ECO:0000313" key="1">
    <source>
        <dbReference type="EMBL" id="EAR59687.1"/>
    </source>
</evidence>
<reference evidence="1 2" key="1">
    <citation type="submission" date="2006-02" db="EMBL/GenBank/DDBJ databases">
        <authorList>
            <person name="Pinhassi J."/>
            <person name="Pedros-Alio C."/>
            <person name="Ferriera S."/>
            <person name="Johnson J."/>
            <person name="Kravitz S."/>
            <person name="Halpern A."/>
            <person name="Remington K."/>
            <person name="Beeson K."/>
            <person name="Tran B."/>
            <person name="Rogers Y.-H."/>
            <person name="Friedman R."/>
            <person name="Venter J.C."/>
        </authorList>
    </citation>
    <scope>NUCLEOTIDE SEQUENCE [LARGE SCALE GENOMIC DNA]</scope>
    <source>
        <strain evidence="1 2">MED92</strain>
    </source>
</reference>
<dbReference type="OrthoDB" id="378654at2"/>
<comment type="caution">
    <text evidence="1">The sequence shown here is derived from an EMBL/GenBank/DDBJ whole genome shotgun (WGS) entry which is preliminary data.</text>
</comment>
<organism evidence="1 2">
    <name type="scientific">Neptuniibacter caesariensis</name>
    <dbReference type="NCBI Taxonomy" id="207954"/>
    <lineage>
        <taxon>Bacteria</taxon>
        <taxon>Pseudomonadati</taxon>
        <taxon>Pseudomonadota</taxon>
        <taxon>Gammaproteobacteria</taxon>
        <taxon>Oceanospirillales</taxon>
        <taxon>Oceanospirillaceae</taxon>
        <taxon>Neptuniibacter</taxon>
    </lineage>
</organism>
<dbReference type="Pfam" id="PF08907">
    <property type="entry name" value="DUF1853"/>
    <property type="match status" value="1"/>
</dbReference>
<sequence>MKEDLFWIQSTPSLMNIPEPFCSGVDLLRYLNDHTTDHEDLPTSQHKLGLYYEDCVNHLINKSTKVIDLKRNIVVTKNKKTLGEFDFIGRTSEKDFHLECAIKFYLRVGSGEQLSDFIGPGKRDRLDIKWQRMLEHQLPLSETNDGLRTCHQHEISPSARALLIQGYLFHPLDEPAQQLHPTINKHHLKGWWIYAKNLQKIQGDFQYQILRKPYWLRFSETGLMNFDALTEQMISLKQPCLIRRLDSSAREIDRGFVLNNDW</sequence>
<proteinExistence type="predicted"/>
<name>A0A7U8C1B1_NEPCE</name>
<dbReference type="RefSeq" id="WP_007019618.1">
    <property type="nucleotide sequence ID" value="NZ_CH724125.1"/>
</dbReference>